<dbReference type="PANTHER" id="PTHR42721">
    <property type="entry name" value="SUGAR HYDROLASE-RELATED"/>
    <property type="match status" value="1"/>
</dbReference>
<evidence type="ECO:0000256" key="7">
    <source>
        <dbReference type="ARBA" id="ARBA00023295"/>
    </source>
</evidence>
<gene>
    <name evidence="10" type="ORF">KI387_042319</name>
</gene>
<evidence type="ECO:0000313" key="11">
    <source>
        <dbReference type="Proteomes" id="UP000824469"/>
    </source>
</evidence>
<dbReference type="PANTHER" id="PTHR42721:SF3">
    <property type="entry name" value="BETA-D-XYLOSIDASE 5-RELATED"/>
    <property type="match status" value="1"/>
</dbReference>
<evidence type="ECO:0000256" key="6">
    <source>
        <dbReference type="ARBA" id="ARBA00023180"/>
    </source>
</evidence>
<dbReference type="GO" id="GO:0046556">
    <property type="term" value="F:alpha-L-arabinofuranosidase activity"/>
    <property type="evidence" value="ECO:0007669"/>
    <property type="project" value="TreeGrafter"/>
</dbReference>
<keyword evidence="11" id="KW-1185">Reference proteome</keyword>
<dbReference type="GO" id="GO:0009044">
    <property type="term" value="F:xylan 1,4-beta-xylosidase activity"/>
    <property type="evidence" value="ECO:0007669"/>
    <property type="project" value="InterPro"/>
</dbReference>
<keyword evidence="6" id="KW-0325">Glycoprotein</keyword>
<dbReference type="Gene3D" id="3.40.50.1700">
    <property type="entry name" value="Glycoside hydrolase family 3 C-terminal domain"/>
    <property type="match status" value="1"/>
</dbReference>
<organism evidence="10 11">
    <name type="scientific">Taxus chinensis</name>
    <name type="common">Chinese yew</name>
    <name type="synonym">Taxus wallichiana var. chinensis</name>
    <dbReference type="NCBI Taxonomy" id="29808"/>
    <lineage>
        <taxon>Eukaryota</taxon>
        <taxon>Viridiplantae</taxon>
        <taxon>Streptophyta</taxon>
        <taxon>Embryophyta</taxon>
        <taxon>Tracheophyta</taxon>
        <taxon>Spermatophyta</taxon>
        <taxon>Pinopsida</taxon>
        <taxon>Pinidae</taxon>
        <taxon>Conifers II</taxon>
        <taxon>Cupressales</taxon>
        <taxon>Taxaceae</taxon>
        <taxon>Taxus</taxon>
    </lineage>
</organism>
<dbReference type="InterPro" id="IPR017853">
    <property type="entry name" value="GH"/>
</dbReference>
<dbReference type="GO" id="GO:0045493">
    <property type="term" value="P:xylan catabolic process"/>
    <property type="evidence" value="ECO:0007669"/>
    <property type="project" value="InterPro"/>
</dbReference>
<dbReference type="InterPro" id="IPR036881">
    <property type="entry name" value="Glyco_hydro_3_C_sf"/>
</dbReference>
<evidence type="ECO:0000256" key="5">
    <source>
        <dbReference type="ARBA" id="ARBA00022801"/>
    </source>
</evidence>
<comment type="caution">
    <text evidence="10">The sequence shown here is derived from an EMBL/GenBank/DDBJ whole genome shotgun (WGS) entry which is preliminary data.</text>
</comment>
<accession>A0AA38C8S1</accession>
<dbReference type="Pfam" id="PF14310">
    <property type="entry name" value="Fn3-like"/>
    <property type="match status" value="1"/>
</dbReference>
<name>A0AA38C8S1_TAXCH</name>
<dbReference type="Gene3D" id="2.60.40.10">
    <property type="entry name" value="Immunoglobulins"/>
    <property type="match status" value="1"/>
</dbReference>
<dbReference type="InterPro" id="IPR044993">
    <property type="entry name" value="BXL"/>
</dbReference>
<comment type="subcellular location">
    <subcellularLocation>
        <location evidence="1">Secreted</location>
    </subcellularLocation>
</comment>
<dbReference type="SUPFAM" id="SSF52279">
    <property type="entry name" value="Beta-D-glucan exohydrolase, C-terminal domain"/>
    <property type="match status" value="1"/>
</dbReference>
<dbReference type="FunFam" id="3.20.20.300:FF:000004">
    <property type="entry name" value="probable beta-D-xylosidase 7"/>
    <property type="match status" value="1"/>
</dbReference>
<dbReference type="SMART" id="SM01217">
    <property type="entry name" value="Fn3_like"/>
    <property type="match status" value="1"/>
</dbReference>
<dbReference type="InterPro" id="IPR013783">
    <property type="entry name" value="Ig-like_fold"/>
</dbReference>
<keyword evidence="3" id="KW-0964">Secreted</keyword>
<keyword evidence="5" id="KW-0378">Hydrolase</keyword>
<dbReference type="InterPro" id="IPR026891">
    <property type="entry name" value="Fn3-like"/>
</dbReference>
<comment type="similarity">
    <text evidence="2">Belongs to the glycosyl hydrolase 3 family.</text>
</comment>
<keyword evidence="4 8" id="KW-0732">Signal</keyword>
<dbReference type="OMA" id="KMEYRVA"/>
<dbReference type="EMBL" id="JAHRHJ020003119">
    <property type="protein sequence ID" value="KAH9292492.1"/>
    <property type="molecule type" value="Genomic_DNA"/>
</dbReference>
<proteinExistence type="inferred from homology"/>
<dbReference type="Proteomes" id="UP000824469">
    <property type="component" value="Unassembled WGS sequence"/>
</dbReference>
<reference evidence="10 11" key="1">
    <citation type="journal article" date="2021" name="Nat. Plants">
        <title>The Taxus genome provides insights into paclitaxel biosynthesis.</title>
        <authorList>
            <person name="Xiong X."/>
            <person name="Gou J."/>
            <person name="Liao Q."/>
            <person name="Li Y."/>
            <person name="Zhou Q."/>
            <person name="Bi G."/>
            <person name="Li C."/>
            <person name="Du R."/>
            <person name="Wang X."/>
            <person name="Sun T."/>
            <person name="Guo L."/>
            <person name="Liang H."/>
            <person name="Lu P."/>
            <person name="Wu Y."/>
            <person name="Zhang Z."/>
            <person name="Ro D.K."/>
            <person name="Shang Y."/>
            <person name="Huang S."/>
            <person name="Yan J."/>
        </authorList>
    </citation>
    <scope>NUCLEOTIDE SEQUENCE [LARGE SCALE GENOMIC DNA]</scope>
    <source>
        <strain evidence="10">Ta-2019</strain>
    </source>
</reference>
<evidence type="ECO:0000256" key="2">
    <source>
        <dbReference type="ARBA" id="ARBA00005336"/>
    </source>
</evidence>
<dbReference type="Pfam" id="PF01915">
    <property type="entry name" value="Glyco_hydro_3_C"/>
    <property type="match status" value="1"/>
</dbReference>
<evidence type="ECO:0000256" key="3">
    <source>
        <dbReference type="ARBA" id="ARBA00022525"/>
    </source>
</evidence>
<dbReference type="Pfam" id="PF00933">
    <property type="entry name" value="Glyco_hydro_3"/>
    <property type="match status" value="1"/>
</dbReference>
<evidence type="ECO:0000256" key="1">
    <source>
        <dbReference type="ARBA" id="ARBA00004613"/>
    </source>
</evidence>
<evidence type="ECO:0000256" key="4">
    <source>
        <dbReference type="ARBA" id="ARBA00022729"/>
    </source>
</evidence>
<keyword evidence="7" id="KW-0326">Glycosidase</keyword>
<evidence type="ECO:0000256" key="8">
    <source>
        <dbReference type="SAM" id="SignalP"/>
    </source>
</evidence>
<evidence type="ECO:0000313" key="10">
    <source>
        <dbReference type="EMBL" id="KAH9292492.1"/>
    </source>
</evidence>
<dbReference type="AlphaFoldDB" id="A0AA38C8S1"/>
<feature type="chain" id="PRO_5041305466" description="Fibronectin type III-like domain-containing protein" evidence="8">
    <location>
        <begin position="27"/>
        <end position="787"/>
    </location>
</feature>
<dbReference type="InterPro" id="IPR002772">
    <property type="entry name" value="Glyco_hydro_3_C"/>
</dbReference>
<dbReference type="InterPro" id="IPR001764">
    <property type="entry name" value="Glyco_hydro_3_N"/>
</dbReference>
<sequence>MGFMRTLDGGFIVVLFILGLLQGNYGQPRFPCDSRVIPNAAQVYPFCNRALPINVRVNDLIGRLNLKEKVQFLVDKAGAVPRLGIPSYEWWSEALHGVSDVGLGTHFGTPIPAATSFPQVILTAASFDTALWEAIGKACLSHSFIYVQAVSTEARAMYNVGLGGLTYWSPNVNIFRDPRWGRGQETPGEDPLLASKYAVSYVRGLQSTDGGDPNRLKVAACCKHYTAYDLDNWNQIDRFHFDARVSQQDLHDSYNPPFKACVTEGHVASVMCSYNKVNGIPTCADPVLLNGIVRGEWRLNGYIASDCDSADVIYNTQHFTSTPERTVADVMQAGLDLNCGNFLGYHTEAAVVIGKLKESVVDRALFNSFSVQMRLGLFDGNPAFQPYGKLGPMDVCTNEHRRLAARAAREGIVLLKNNNRALPFSPTHIRSLAVIGPNAAATNTMIGNYAGIPCRYITPLEGLSKETTTIYKPGCENVNCIWNPNLVKDAALAASQADATVIIVGADQSIEREMIDRVSLLLPGRQAQMVIETAKVSRGPVILVVMSGGPMDISFAKHYDKISSILWVGYPGQAGGKALADVIFGRHNPGGRLPVTWYPQDFAARVPMTDMNMRPNPATGYPGRTYRFYTGRAVYRFGDGLSYTTYSHSVVQAPKLVSLSMQTPHNNSCKGSLCTSVHVEHINCQEQLFDVHVDVDNQGSIDGGHAVLLFYSPPGGVQSGSPQRQLVGFKKVNVGAGGTEKVHFSVDVCKDLSVVDEMGVRKLALGSHLLHVGDAKHSFDIQIGDGF</sequence>
<feature type="signal peptide" evidence="8">
    <location>
        <begin position="1"/>
        <end position="26"/>
    </location>
</feature>
<feature type="domain" description="Fibronectin type III-like" evidence="9">
    <location>
        <begin position="705"/>
        <end position="776"/>
    </location>
</feature>
<dbReference type="GO" id="GO:0031222">
    <property type="term" value="P:arabinan catabolic process"/>
    <property type="evidence" value="ECO:0007669"/>
    <property type="project" value="TreeGrafter"/>
</dbReference>
<dbReference type="SUPFAM" id="SSF51445">
    <property type="entry name" value="(Trans)glycosidases"/>
    <property type="match status" value="1"/>
</dbReference>
<dbReference type="GO" id="GO:0005576">
    <property type="term" value="C:extracellular region"/>
    <property type="evidence" value="ECO:0007669"/>
    <property type="project" value="UniProtKB-SubCell"/>
</dbReference>
<protein>
    <recommendedName>
        <fullName evidence="9">Fibronectin type III-like domain-containing protein</fullName>
    </recommendedName>
</protein>
<evidence type="ECO:0000259" key="9">
    <source>
        <dbReference type="SMART" id="SM01217"/>
    </source>
</evidence>
<dbReference type="InterPro" id="IPR036962">
    <property type="entry name" value="Glyco_hydro_3_N_sf"/>
</dbReference>
<dbReference type="Gene3D" id="3.20.20.300">
    <property type="entry name" value="Glycoside hydrolase, family 3, N-terminal domain"/>
    <property type="match status" value="1"/>
</dbReference>
<dbReference type="FunFam" id="3.40.50.1700:FF:000001">
    <property type="entry name" value="probable beta-D-xylosidase 2"/>
    <property type="match status" value="1"/>
</dbReference>